<dbReference type="InterPro" id="IPR000524">
    <property type="entry name" value="Tscrpt_reg_HTH_GntR"/>
</dbReference>
<dbReference type="EMBL" id="JADGMQ010000015">
    <property type="protein sequence ID" value="MBI1622297.1"/>
    <property type="molecule type" value="Genomic_DNA"/>
</dbReference>
<dbReference type="SMART" id="SM00345">
    <property type="entry name" value="HTH_GNTR"/>
    <property type="match status" value="1"/>
</dbReference>
<dbReference type="InterPro" id="IPR036388">
    <property type="entry name" value="WH-like_DNA-bd_sf"/>
</dbReference>
<organism evidence="5 6">
    <name type="scientific">Aquamicrobium zhengzhouense</name>
    <dbReference type="NCBI Taxonomy" id="2781738"/>
    <lineage>
        <taxon>Bacteria</taxon>
        <taxon>Pseudomonadati</taxon>
        <taxon>Pseudomonadota</taxon>
        <taxon>Alphaproteobacteria</taxon>
        <taxon>Hyphomicrobiales</taxon>
        <taxon>Phyllobacteriaceae</taxon>
        <taxon>Aquamicrobium</taxon>
    </lineage>
</organism>
<dbReference type="InterPro" id="IPR008920">
    <property type="entry name" value="TF_FadR/GntR_C"/>
</dbReference>
<dbReference type="SUPFAM" id="SSF48008">
    <property type="entry name" value="GntR ligand-binding domain-like"/>
    <property type="match status" value="1"/>
</dbReference>
<dbReference type="Gene3D" id="1.10.10.10">
    <property type="entry name" value="Winged helix-like DNA-binding domain superfamily/Winged helix DNA-binding domain"/>
    <property type="match status" value="1"/>
</dbReference>
<dbReference type="InterPro" id="IPR036390">
    <property type="entry name" value="WH_DNA-bd_sf"/>
</dbReference>
<name>A0ABS0SG73_9HYPH</name>
<evidence type="ECO:0000256" key="1">
    <source>
        <dbReference type="ARBA" id="ARBA00023015"/>
    </source>
</evidence>
<accession>A0ABS0SG73</accession>
<keyword evidence="6" id="KW-1185">Reference proteome</keyword>
<gene>
    <name evidence="5" type="ORF">IOD40_16670</name>
</gene>
<dbReference type="RefSeq" id="WP_198477838.1">
    <property type="nucleotide sequence ID" value="NZ_JADGMQ010000015.1"/>
</dbReference>
<protein>
    <submittedName>
        <fullName evidence="5">GntR family transcriptional regulator</fullName>
    </submittedName>
</protein>
<evidence type="ECO:0000313" key="6">
    <source>
        <dbReference type="Proteomes" id="UP000601789"/>
    </source>
</evidence>
<dbReference type="Proteomes" id="UP000601789">
    <property type="component" value="Unassembled WGS sequence"/>
</dbReference>
<dbReference type="SMART" id="SM00895">
    <property type="entry name" value="FCD"/>
    <property type="match status" value="1"/>
</dbReference>
<dbReference type="PANTHER" id="PTHR43537">
    <property type="entry name" value="TRANSCRIPTIONAL REGULATOR, GNTR FAMILY"/>
    <property type="match status" value="1"/>
</dbReference>
<dbReference type="Pfam" id="PF00392">
    <property type="entry name" value="GntR"/>
    <property type="match status" value="1"/>
</dbReference>
<sequence length="224" mass="25412">MAADVSPETASDNTYKRIRSDIIFGRLEPGKKLRLEKLRAQYITSVSTLREVLFRLVSEGLVTAEGQRGFGVVDISVANLREVAAMRNLLEGHALRQSFASGDIEWEGRVVAAYHKLCRLEEMMLNGEQERTMQWKNYDREFHGALISACGSRALLETHSVIFDQFLRYQILAVVFRGKQAAQEHKDLLQCALERDADRALEILDRHISACIEYTVSLGTLPER</sequence>
<comment type="caution">
    <text evidence="5">The sequence shown here is derived from an EMBL/GenBank/DDBJ whole genome shotgun (WGS) entry which is preliminary data.</text>
</comment>
<dbReference type="PROSITE" id="PS50949">
    <property type="entry name" value="HTH_GNTR"/>
    <property type="match status" value="1"/>
</dbReference>
<evidence type="ECO:0000256" key="2">
    <source>
        <dbReference type="ARBA" id="ARBA00023125"/>
    </source>
</evidence>
<keyword evidence="3" id="KW-0804">Transcription</keyword>
<dbReference type="SUPFAM" id="SSF46785">
    <property type="entry name" value="Winged helix' DNA-binding domain"/>
    <property type="match status" value="1"/>
</dbReference>
<evidence type="ECO:0000313" key="5">
    <source>
        <dbReference type="EMBL" id="MBI1622297.1"/>
    </source>
</evidence>
<dbReference type="InterPro" id="IPR011711">
    <property type="entry name" value="GntR_C"/>
</dbReference>
<reference evidence="5 6" key="1">
    <citation type="submission" date="2020-10" db="EMBL/GenBank/DDBJ databases">
        <title>Aquamicrobium zhengzhouensis sp. nov., a exopolysaccharide producing bacterium isolated from farmland soil.</title>
        <authorList>
            <person name="Wang X."/>
        </authorList>
    </citation>
    <scope>NUCLEOTIDE SEQUENCE [LARGE SCALE GENOMIC DNA]</scope>
    <source>
        <strain evidence="6">cd-1</strain>
    </source>
</reference>
<keyword evidence="2" id="KW-0238">DNA-binding</keyword>
<evidence type="ECO:0000259" key="4">
    <source>
        <dbReference type="PROSITE" id="PS50949"/>
    </source>
</evidence>
<dbReference type="PANTHER" id="PTHR43537:SF20">
    <property type="entry name" value="HTH-TYPE TRANSCRIPTIONAL REPRESSOR GLAR"/>
    <property type="match status" value="1"/>
</dbReference>
<proteinExistence type="predicted"/>
<dbReference type="Pfam" id="PF07729">
    <property type="entry name" value="FCD"/>
    <property type="match status" value="1"/>
</dbReference>
<evidence type="ECO:0000256" key="3">
    <source>
        <dbReference type="ARBA" id="ARBA00023163"/>
    </source>
</evidence>
<keyword evidence="1" id="KW-0805">Transcription regulation</keyword>
<feature type="domain" description="HTH gntR-type" evidence="4">
    <location>
        <begin position="8"/>
        <end position="75"/>
    </location>
</feature>
<dbReference type="Gene3D" id="1.20.120.530">
    <property type="entry name" value="GntR ligand-binding domain-like"/>
    <property type="match status" value="1"/>
</dbReference>